<protein>
    <submittedName>
        <fullName evidence="1">Uncharacterized protein</fullName>
    </submittedName>
</protein>
<proteinExistence type="predicted"/>
<name>A0ACC2QZ21_9NEOP</name>
<dbReference type="EMBL" id="CM056786">
    <property type="protein sequence ID" value="KAJ8729392.1"/>
    <property type="molecule type" value="Genomic_DNA"/>
</dbReference>
<comment type="caution">
    <text evidence="1">The sequence shown here is derived from an EMBL/GenBank/DDBJ whole genome shotgun (WGS) entry which is preliminary data.</text>
</comment>
<evidence type="ECO:0000313" key="2">
    <source>
        <dbReference type="Proteomes" id="UP001231649"/>
    </source>
</evidence>
<evidence type="ECO:0000313" key="1">
    <source>
        <dbReference type="EMBL" id="KAJ8729392.1"/>
    </source>
</evidence>
<organism evidence="1 2">
    <name type="scientific">Mythimna loreyi</name>
    <dbReference type="NCBI Taxonomy" id="667449"/>
    <lineage>
        <taxon>Eukaryota</taxon>
        <taxon>Metazoa</taxon>
        <taxon>Ecdysozoa</taxon>
        <taxon>Arthropoda</taxon>
        <taxon>Hexapoda</taxon>
        <taxon>Insecta</taxon>
        <taxon>Pterygota</taxon>
        <taxon>Neoptera</taxon>
        <taxon>Endopterygota</taxon>
        <taxon>Lepidoptera</taxon>
        <taxon>Glossata</taxon>
        <taxon>Ditrysia</taxon>
        <taxon>Noctuoidea</taxon>
        <taxon>Noctuidae</taxon>
        <taxon>Noctuinae</taxon>
        <taxon>Hadenini</taxon>
        <taxon>Mythimna</taxon>
    </lineage>
</organism>
<reference evidence="1" key="1">
    <citation type="submission" date="2023-03" db="EMBL/GenBank/DDBJ databases">
        <title>Chromosome-level genomes of two armyworms, Mythimna separata and Mythimna loreyi, provide insights into the biosynthesis and reception of sex pheromones.</title>
        <authorList>
            <person name="Zhao H."/>
        </authorList>
    </citation>
    <scope>NUCLEOTIDE SEQUENCE</scope>
    <source>
        <strain evidence="1">BeijingLab</strain>
    </source>
</reference>
<gene>
    <name evidence="1" type="ORF">PYW08_000973</name>
</gene>
<sequence>MGLKAINVFLLIALSACLVQTAFGKPRDSSVVEEQSVVPINNEALSQKEDGTPQSEPATTAESKIPGRVSCDFEEANEDAVCQEHCLPKGYTYGICVSHTCSCI</sequence>
<keyword evidence="2" id="KW-1185">Reference proteome</keyword>
<accession>A0ACC2QZ21</accession>
<dbReference type="Proteomes" id="UP001231649">
    <property type="component" value="Chromosome 10"/>
</dbReference>